<feature type="compositionally biased region" description="Basic and acidic residues" evidence="1">
    <location>
        <begin position="105"/>
        <end position="120"/>
    </location>
</feature>
<proteinExistence type="predicted"/>
<evidence type="ECO:0000256" key="1">
    <source>
        <dbReference type="SAM" id="MobiDB-lite"/>
    </source>
</evidence>
<dbReference type="Gene3D" id="2.30.29.30">
    <property type="entry name" value="Pleckstrin-homology domain (PH domain)/Phosphotyrosine-binding domain (PTB)"/>
    <property type="match status" value="1"/>
</dbReference>
<organism evidence="2 3">
    <name type="scientific">Varroa destructor</name>
    <name type="common">Honeybee mite</name>
    <dbReference type="NCBI Taxonomy" id="109461"/>
    <lineage>
        <taxon>Eukaryota</taxon>
        <taxon>Metazoa</taxon>
        <taxon>Ecdysozoa</taxon>
        <taxon>Arthropoda</taxon>
        <taxon>Chelicerata</taxon>
        <taxon>Arachnida</taxon>
        <taxon>Acari</taxon>
        <taxon>Parasitiformes</taxon>
        <taxon>Mesostigmata</taxon>
        <taxon>Gamasina</taxon>
        <taxon>Dermanyssoidea</taxon>
        <taxon>Varroidae</taxon>
        <taxon>Varroa</taxon>
    </lineage>
</organism>
<feature type="compositionally biased region" description="Low complexity" evidence="1">
    <location>
        <begin position="124"/>
        <end position="136"/>
    </location>
</feature>
<feature type="compositionally biased region" description="Basic and acidic residues" evidence="1">
    <location>
        <begin position="85"/>
        <end position="97"/>
    </location>
</feature>
<dbReference type="GeneID" id="111250058"/>
<feature type="region of interest" description="Disordered" evidence="1">
    <location>
        <begin position="18"/>
        <end position="140"/>
    </location>
</feature>
<name>A0A7M7K2L6_VARDE</name>
<protein>
    <recommendedName>
        <fullName evidence="4">Carboxyl-terminal PDZ ligand of neuronal nitric oxide synthase protein</fullName>
    </recommendedName>
</protein>
<dbReference type="OrthoDB" id="10030336at2759"/>
<sequence length="582" mass="62927">MAITDSLMKRFILRRKKSEVTPTSYFAPTPAKPPPKAPQSPSKVQTVLRHTVSTGYLQGPLPERQSSLRRAVPPGSERPPKKQLSFREPEKNTERARKIFSSRSGYDKDRCKCREYERSMKKLSGSQSDSESSNSSTNLGFDLEKINSVKETTIDSWSSDEDEKASVRKSVSSEVLFMPTRNREQSQAAEVVRTIGQAFEVCHKLNQQQGALGTTDNGGLALTGTNASSLNGASAEILEHKELLEEDKKDTCEGATQDLGPPQAIINGQAKQPQTPSVSSVSEAPPPFGATDVDSSPASLATLHQLQLLRAQMDYQSQAAYQALSQVKLLREQLTAENAARIDAMSQNQLLTQQNRELIQHIQILVKQIQELEVSARCQPPVLQETSLSPIRASNTPSVFDFPAGATSSSGQSTGGHWLQVGSTGGPPSGGSSPRLPASPSVGPSLLSDLNKYRLDERLCPLQGNIGIGQCTQQQGSWSAGATPLTPLPPLINGYGTLPSLSAAGPSPFMRQYSLPLPGSKSNFPSHLPKMEMNKLTISESVSTANDIGTLPPTISTSMGAQFRGRQEDIVEETNTHSKVRQ</sequence>
<reference evidence="2" key="1">
    <citation type="submission" date="2021-01" db="UniProtKB">
        <authorList>
            <consortium name="EnsemblMetazoa"/>
        </authorList>
    </citation>
    <scope>IDENTIFICATION</scope>
</reference>
<evidence type="ECO:0000313" key="3">
    <source>
        <dbReference type="Proteomes" id="UP000594260"/>
    </source>
</evidence>
<feature type="region of interest" description="Disordered" evidence="1">
    <location>
        <begin position="399"/>
        <end position="443"/>
    </location>
</feature>
<dbReference type="Proteomes" id="UP000594260">
    <property type="component" value="Unplaced"/>
</dbReference>
<accession>A0A7M7K2L6</accession>
<keyword evidence="3" id="KW-1185">Reference proteome</keyword>
<dbReference type="KEGG" id="vde:111250058"/>
<dbReference type="InParanoid" id="A0A7M7K2L6"/>
<feature type="region of interest" description="Disordered" evidence="1">
    <location>
        <begin position="252"/>
        <end position="296"/>
    </location>
</feature>
<dbReference type="AlphaFoldDB" id="A0A7M7K2L6"/>
<evidence type="ECO:0000313" key="2">
    <source>
        <dbReference type="EnsemblMetazoa" id="XP_022660420"/>
    </source>
</evidence>
<dbReference type="RefSeq" id="XP_022660420.1">
    <property type="nucleotide sequence ID" value="XM_022804685.1"/>
</dbReference>
<feature type="compositionally biased region" description="Low complexity" evidence="1">
    <location>
        <begin position="430"/>
        <end position="441"/>
    </location>
</feature>
<dbReference type="EnsemblMetazoa" id="XM_022804685">
    <property type="protein sequence ID" value="XP_022660420"/>
    <property type="gene ID" value="LOC111250058"/>
</dbReference>
<evidence type="ECO:0008006" key="4">
    <source>
        <dbReference type="Google" id="ProtNLM"/>
    </source>
</evidence>
<feature type="compositionally biased region" description="Low complexity" evidence="1">
    <location>
        <begin position="404"/>
        <end position="416"/>
    </location>
</feature>
<dbReference type="InterPro" id="IPR011993">
    <property type="entry name" value="PH-like_dom_sf"/>
</dbReference>